<reference evidence="2" key="1">
    <citation type="submission" date="2023-12" db="EMBL/GenBank/DDBJ databases">
        <title>Genome assembly of Anisodus tanguticus.</title>
        <authorList>
            <person name="Wang Y.-J."/>
        </authorList>
    </citation>
    <scope>NUCLEOTIDE SEQUENCE</scope>
    <source>
        <strain evidence="2">KB-2021</strain>
        <tissue evidence="2">Leaf</tissue>
    </source>
</reference>
<feature type="compositionally biased region" description="Polar residues" evidence="1">
    <location>
        <begin position="92"/>
        <end position="119"/>
    </location>
</feature>
<protein>
    <submittedName>
        <fullName evidence="2">Uncharacterized protein</fullName>
    </submittedName>
</protein>
<organism evidence="2 3">
    <name type="scientific">Anisodus tanguticus</name>
    <dbReference type="NCBI Taxonomy" id="243964"/>
    <lineage>
        <taxon>Eukaryota</taxon>
        <taxon>Viridiplantae</taxon>
        <taxon>Streptophyta</taxon>
        <taxon>Embryophyta</taxon>
        <taxon>Tracheophyta</taxon>
        <taxon>Spermatophyta</taxon>
        <taxon>Magnoliopsida</taxon>
        <taxon>eudicotyledons</taxon>
        <taxon>Gunneridae</taxon>
        <taxon>Pentapetalae</taxon>
        <taxon>asterids</taxon>
        <taxon>lamiids</taxon>
        <taxon>Solanales</taxon>
        <taxon>Solanaceae</taxon>
        <taxon>Solanoideae</taxon>
        <taxon>Hyoscyameae</taxon>
        <taxon>Anisodus</taxon>
    </lineage>
</organism>
<sequence>MRTPQGINFLSFGQAPLIESSGDILSGLLNMDYGVKKLQLGDMNNSKEGATCANSVKDDNQVNISAKLGSMNQMSTRSLPVGKEVEDRSHPNEFNSASSPIQRRQNAPDRTSSKMPSRQLSSLFPARQSLNQSAQKCNAEIASSSNAPFLANTPGSIQKALQSTLAIAAKFEVGVRYGMYNGSPDISSAMNHKAGSSKDK</sequence>
<gene>
    <name evidence="2" type="ORF">RND71_000774</name>
</gene>
<comment type="caution">
    <text evidence="2">The sequence shown here is derived from an EMBL/GenBank/DDBJ whole genome shotgun (WGS) entry which is preliminary data.</text>
</comment>
<keyword evidence="3" id="KW-1185">Reference proteome</keyword>
<accession>A0AAE1SZI3</accession>
<name>A0AAE1SZI3_9SOLA</name>
<dbReference type="AlphaFoldDB" id="A0AAE1SZI3"/>
<evidence type="ECO:0000313" key="2">
    <source>
        <dbReference type="EMBL" id="KAK4378912.1"/>
    </source>
</evidence>
<feature type="region of interest" description="Disordered" evidence="1">
    <location>
        <begin position="71"/>
        <end position="119"/>
    </location>
</feature>
<evidence type="ECO:0000256" key="1">
    <source>
        <dbReference type="SAM" id="MobiDB-lite"/>
    </source>
</evidence>
<evidence type="ECO:0000313" key="3">
    <source>
        <dbReference type="Proteomes" id="UP001291623"/>
    </source>
</evidence>
<proteinExistence type="predicted"/>
<dbReference type="Proteomes" id="UP001291623">
    <property type="component" value="Unassembled WGS sequence"/>
</dbReference>
<dbReference type="EMBL" id="JAVYJV010000001">
    <property type="protein sequence ID" value="KAK4378912.1"/>
    <property type="molecule type" value="Genomic_DNA"/>
</dbReference>